<dbReference type="OrthoDB" id="9766847at2"/>
<dbReference type="GO" id="GO:0071972">
    <property type="term" value="F:peptidoglycan L,D-transpeptidase activity"/>
    <property type="evidence" value="ECO:0007669"/>
    <property type="project" value="TreeGrafter"/>
</dbReference>
<keyword evidence="11 14" id="KW-1133">Transmembrane helix</keyword>
<keyword evidence="18" id="KW-1185">Reference proteome</keyword>
<proteinExistence type="inferred from homology"/>
<sequence length="602" mass="66465">MKADKDNRFNANKNRKIDLTNQPKILAIFTIALFSLIASRLFSLQILQGSLYRKLSEENRIRLVSSPPIRGRILDINGNILADSRLVHSLFIQPHIISTKKWPELSKNLSDLLYLDNNTIDQLFNKGIQDNEFSITLINEMSDEQVVRFRENENLFPGVQIHLELIRYYPFNNLAAHALGYTQFITSDEYRKLAKKGYKIKDRIGRIGLEAVFENHLRGEWGGEMLEVDAAGTIQKSLGYQSPKAGKDLELTLDLKLQLAAEKALEGKRGGAIVALDPRNGAIRAFASQPSFNPNFFTKSITTQKEYEEIFLSSQLPLLSRALNAYDPGSTWKVVTGMAGMESGKFPPNVVLDTVPCIRYGGHCFPEHNGQGFGKIGYEDALRVSSNTFFYQVGVGVGAEELYEAAIKLGFHSFTGIEIKNEESKGFVGNEAWAAKGRGWGRPGTTPWIPEDIASASIGQAVVQVTPLQLARAYAVFANGGYLITPHLVDGKIDWLSTKFRKKVDIKASTIDKIRQGLRKVAVSGTGRSINQDLSTLPPVAGKTGTAEDSTGGSDHAWFACFAPYESTEIVVVAFAQNTPGGGSVHALPMAREVLKAWHQDL</sequence>
<dbReference type="SUPFAM" id="SSF56519">
    <property type="entry name" value="Penicillin binding protein dimerisation domain"/>
    <property type="match status" value="1"/>
</dbReference>
<keyword evidence="6" id="KW-0645">Protease</keyword>
<dbReference type="NCBIfam" id="TIGR03423">
    <property type="entry name" value="pbp2_mrdA"/>
    <property type="match status" value="1"/>
</dbReference>
<dbReference type="Proteomes" id="UP000000788">
    <property type="component" value="Chromosome"/>
</dbReference>
<keyword evidence="9" id="KW-0133">Cell shape</keyword>
<evidence type="ECO:0000256" key="5">
    <source>
        <dbReference type="ARBA" id="ARBA00022519"/>
    </source>
</evidence>
<dbReference type="InterPro" id="IPR050515">
    <property type="entry name" value="Beta-lactam/transpept"/>
</dbReference>
<reference evidence="17 18" key="1">
    <citation type="journal article" date="2007" name="PLoS Genet.">
        <title>Patterns and implications of gene gain and loss in the evolution of Prochlorococcus.</title>
        <authorList>
            <person name="Kettler G.C."/>
            <person name="Martiny A.C."/>
            <person name="Huang K."/>
            <person name="Zucker J."/>
            <person name="Coleman M.L."/>
            <person name="Rodrigue S."/>
            <person name="Chen F."/>
            <person name="Lapidus A."/>
            <person name="Ferriera S."/>
            <person name="Johnson J."/>
            <person name="Steglich C."/>
            <person name="Church G.M."/>
            <person name="Richardson P."/>
            <person name="Chisholm S.W."/>
        </authorList>
    </citation>
    <scope>NUCLEOTIDE SEQUENCE [LARGE SCALE GENOMIC DNA]</scope>
    <source>
        <strain evidence="18">MIT 9211</strain>
    </source>
</reference>
<comment type="subcellular location">
    <subcellularLocation>
        <location evidence="2">Cell membrane</location>
    </subcellularLocation>
    <subcellularLocation>
        <location evidence="1">Membrane</location>
        <topology evidence="1">Single-pass membrane protein</topology>
    </subcellularLocation>
</comment>
<dbReference type="Gene3D" id="3.40.710.10">
    <property type="entry name" value="DD-peptidase/beta-lactamase superfamily"/>
    <property type="match status" value="1"/>
</dbReference>
<evidence type="ECO:0000256" key="4">
    <source>
        <dbReference type="ARBA" id="ARBA00022475"/>
    </source>
</evidence>
<dbReference type="InterPro" id="IPR017790">
    <property type="entry name" value="Penicillin-binding_protein_2"/>
</dbReference>
<dbReference type="eggNOG" id="COG0768">
    <property type="taxonomic scope" value="Bacteria"/>
</dbReference>
<evidence type="ECO:0000256" key="3">
    <source>
        <dbReference type="ARBA" id="ARBA00007171"/>
    </source>
</evidence>
<keyword evidence="17" id="KW-0328">Glycosyltransferase</keyword>
<evidence type="ECO:0000256" key="14">
    <source>
        <dbReference type="SAM" id="Phobius"/>
    </source>
</evidence>
<dbReference type="AlphaFoldDB" id="A9B9D7"/>
<dbReference type="GO" id="GO:0009002">
    <property type="term" value="F:serine-type D-Ala-D-Ala carboxypeptidase activity"/>
    <property type="evidence" value="ECO:0007669"/>
    <property type="project" value="InterPro"/>
</dbReference>
<dbReference type="HOGENOM" id="CLU_009289_1_2_3"/>
<dbReference type="GO" id="GO:0008360">
    <property type="term" value="P:regulation of cell shape"/>
    <property type="evidence" value="ECO:0007669"/>
    <property type="project" value="UniProtKB-KW"/>
</dbReference>
<evidence type="ECO:0000256" key="10">
    <source>
        <dbReference type="ARBA" id="ARBA00022984"/>
    </source>
</evidence>
<keyword evidence="8" id="KW-0378">Hydrolase</keyword>
<keyword evidence="4" id="KW-1003">Cell membrane</keyword>
<dbReference type="EMBL" id="CP000878">
    <property type="protein sequence ID" value="ABX07974.1"/>
    <property type="molecule type" value="Genomic_DNA"/>
</dbReference>
<dbReference type="InterPro" id="IPR001460">
    <property type="entry name" value="PCN-bd_Tpept"/>
</dbReference>
<feature type="transmembrane region" description="Helical" evidence="14">
    <location>
        <begin position="25"/>
        <end position="47"/>
    </location>
</feature>
<accession>A9B9D7</accession>
<feature type="domain" description="Penicillin-binding protein transpeptidase" evidence="15">
    <location>
        <begin position="271"/>
        <end position="595"/>
    </location>
</feature>
<dbReference type="InterPro" id="IPR012338">
    <property type="entry name" value="Beta-lactam/transpept-like"/>
</dbReference>
<dbReference type="RefSeq" id="WP_012194599.1">
    <property type="nucleotide sequence ID" value="NC_009976.1"/>
</dbReference>
<dbReference type="InterPro" id="IPR005311">
    <property type="entry name" value="PBP_dimer"/>
</dbReference>
<evidence type="ECO:0000256" key="7">
    <source>
        <dbReference type="ARBA" id="ARBA00022692"/>
    </source>
</evidence>
<dbReference type="Pfam" id="PF03717">
    <property type="entry name" value="PBP_dimer"/>
    <property type="match status" value="1"/>
</dbReference>
<evidence type="ECO:0000256" key="1">
    <source>
        <dbReference type="ARBA" id="ARBA00004167"/>
    </source>
</evidence>
<evidence type="ECO:0000256" key="2">
    <source>
        <dbReference type="ARBA" id="ARBA00004236"/>
    </source>
</evidence>
<evidence type="ECO:0000256" key="13">
    <source>
        <dbReference type="ARBA" id="ARBA00023316"/>
    </source>
</evidence>
<organism evidence="17 18">
    <name type="scientific">Prochlorococcus marinus (strain MIT 9211)</name>
    <dbReference type="NCBI Taxonomy" id="93059"/>
    <lineage>
        <taxon>Bacteria</taxon>
        <taxon>Bacillati</taxon>
        <taxon>Cyanobacteriota</taxon>
        <taxon>Cyanophyceae</taxon>
        <taxon>Synechococcales</taxon>
        <taxon>Prochlorococcaceae</taxon>
        <taxon>Prochlorococcus</taxon>
    </lineage>
</organism>
<dbReference type="SUPFAM" id="SSF56601">
    <property type="entry name" value="beta-lactamase/transpeptidase-like"/>
    <property type="match status" value="1"/>
</dbReference>
<dbReference type="PANTHER" id="PTHR30627">
    <property type="entry name" value="PEPTIDOGLYCAN D,D-TRANSPEPTIDASE"/>
    <property type="match status" value="1"/>
</dbReference>
<dbReference type="PANTHER" id="PTHR30627:SF2">
    <property type="entry name" value="PEPTIDOGLYCAN D,D-TRANSPEPTIDASE MRDA"/>
    <property type="match status" value="1"/>
</dbReference>
<dbReference type="GO" id="GO:0008658">
    <property type="term" value="F:penicillin binding"/>
    <property type="evidence" value="ECO:0007669"/>
    <property type="project" value="InterPro"/>
</dbReference>
<evidence type="ECO:0000256" key="6">
    <source>
        <dbReference type="ARBA" id="ARBA00022670"/>
    </source>
</evidence>
<keyword evidence="10" id="KW-0573">Peptidoglycan synthesis</keyword>
<evidence type="ECO:0000256" key="11">
    <source>
        <dbReference type="ARBA" id="ARBA00022989"/>
    </source>
</evidence>
<dbReference type="GO" id="GO:0006508">
    <property type="term" value="P:proteolysis"/>
    <property type="evidence" value="ECO:0007669"/>
    <property type="project" value="UniProtKB-KW"/>
</dbReference>
<evidence type="ECO:0000259" key="16">
    <source>
        <dbReference type="Pfam" id="PF03717"/>
    </source>
</evidence>
<evidence type="ECO:0000259" key="15">
    <source>
        <dbReference type="Pfam" id="PF00905"/>
    </source>
</evidence>
<dbReference type="InterPro" id="IPR036138">
    <property type="entry name" value="PBP_dimer_sf"/>
</dbReference>
<dbReference type="GO" id="GO:0005886">
    <property type="term" value="C:plasma membrane"/>
    <property type="evidence" value="ECO:0007669"/>
    <property type="project" value="UniProtKB-SubCell"/>
</dbReference>
<dbReference type="KEGG" id="pmj:P9211_00431"/>
<evidence type="ECO:0000313" key="17">
    <source>
        <dbReference type="EMBL" id="ABX07974.1"/>
    </source>
</evidence>
<feature type="domain" description="Penicillin-binding protein dimerisation" evidence="16">
    <location>
        <begin position="66"/>
        <end position="236"/>
    </location>
</feature>
<dbReference type="Pfam" id="PF00905">
    <property type="entry name" value="Transpeptidase"/>
    <property type="match status" value="1"/>
</dbReference>
<keyword evidence="13" id="KW-0961">Cell wall biogenesis/degradation</keyword>
<keyword evidence="7 14" id="KW-0812">Transmembrane</keyword>
<comment type="similarity">
    <text evidence="3">Belongs to the transpeptidase family.</text>
</comment>
<evidence type="ECO:0000256" key="8">
    <source>
        <dbReference type="ARBA" id="ARBA00022801"/>
    </source>
</evidence>
<keyword evidence="17" id="KW-0808">Transferase</keyword>
<dbReference type="GO" id="GO:0016757">
    <property type="term" value="F:glycosyltransferase activity"/>
    <property type="evidence" value="ECO:0007669"/>
    <property type="project" value="UniProtKB-KW"/>
</dbReference>
<dbReference type="Gene3D" id="3.30.1390.30">
    <property type="entry name" value="Penicillin-binding protein 2a, domain 3"/>
    <property type="match status" value="1"/>
</dbReference>
<protein>
    <submittedName>
        <fullName evidence="17">Putative penicillin-binding protein</fullName>
        <ecNumber evidence="17">2.4.1.129</ecNumber>
    </submittedName>
</protein>
<dbReference type="Gene3D" id="3.90.1310.10">
    <property type="entry name" value="Penicillin-binding protein 2a (Domain 2)"/>
    <property type="match status" value="1"/>
</dbReference>
<evidence type="ECO:0000256" key="9">
    <source>
        <dbReference type="ARBA" id="ARBA00022960"/>
    </source>
</evidence>
<name>A9B9D7_PROM4</name>
<keyword evidence="5" id="KW-0997">Cell inner membrane</keyword>
<dbReference type="GO" id="GO:0071555">
    <property type="term" value="P:cell wall organization"/>
    <property type="evidence" value="ECO:0007669"/>
    <property type="project" value="UniProtKB-KW"/>
</dbReference>
<evidence type="ECO:0000313" key="18">
    <source>
        <dbReference type="Proteomes" id="UP000000788"/>
    </source>
</evidence>
<evidence type="ECO:0000256" key="12">
    <source>
        <dbReference type="ARBA" id="ARBA00023136"/>
    </source>
</evidence>
<gene>
    <name evidence="17" type="ordered locus">P9211_00431</name>
</gene>
<keyword evidence="12 14" id="KW-0472">Membrane</keyword>
<dbReference type="GO" id="GO:0009252">
    <property type="term" value="P:peptidoglycan biosynthetic process"/>
    <property type="evidence" value="ECO:0007669"/>
    <property type="project" value="UniProtKB-KW"/>
</dbReference>
<dbReference type="STRING" id="93059.P9211_00431"/>
<dbReference type="EC" id="2.4.1.129" evidence="17"/>